<sequence>MADGQTGLTRDVPLEPGRAALLIVDVQNYCCDRSGSAFDGMNEADFEVKYGDYFRRLESQTIPNLQALIAACRAASVEVIYTVVEALTRDGRDRSLDYKITGLLVPRGSPDGRVIDAVAPDDDEIVLPKSASSVFNSTNIEYVLRNLGVERLAICGVYTEQCVESAVRDACDRGFLVTLVGDACITPSQTAHDNSLKAIKGYCRTVDTADLVAELNGYHQRRAS</sequence>
<dbReference type="InterPro" id="IPR000868">
    <property type="entry name" value="Isochorismatase-like_dom"/>
</dbReference>
<evidence type="ECO:0000259" key="2">
    <source>
        <dbReference type="Pfam" id="PF00857"/>
    </source>
</evidence>
<evidence type="ECO:0000256" key="1">
    <source>
        <dbReference type="ARBA" id="ARBA00022801"/>
    </source>
</evidence>
<dbReference type="CDD" id="cd00431">
    <property type="entry name" value="cysteine_hydrolases"/>
    <property type="match status" value="1"/>
</dbReference>
<keyword evidence="1" id="KW-0378">Hydrolase</keyword>
<dbReference type="Gene3D" id="3.40.50.850">
    <property type="entry name" value="Isochorismatase-like"/>
    <property type="match status" value="1"/>
</dbReference>
<dbReference type="PANTHER" id="PTHR43540:SF1">
    <property type="entry name" value="ISOCHORISMATASE HYDROLASE"/>
    <property type="match status" value="1"/>
</dbReference>
<name>A0A382NHQ6_9ZZZZ</name>
<feature type="domain" description="Isochorismatase-like" evidence="2">
    <location>
        <begin position="20"/>
        <end position="207"/>
    </location>
</feature>
<evidence type="ECO:0000313" key="3">
    <source>
        <dbReference type="EMBL" id="SVC60048.1"/>
    </source>
</evidence>
<dbReference type="EMBL" id="UINC01100185">
    <property type="protein sequence ID" value="SVC60048.1"/>
    <property type="molecule type" value="Genomic_DNA"/>
</dbReference>
<dbReference type="Pfam" id="PF00857">
    <property type="entry name" value="Isochorismatase"/>
    <property type="match status" value="1"/>
</dbReference>
<dbReference type="InterPro" id="IPR036380">
    <property type="entry name" value="Isochorismatase-like_sf"/>
</dbReference>
<gene>
    <name evidence="3" type="ORF">METZ01_LOCUS312902</name>
</gene>
<protein>
    <recommendedName>
        <fullName evidence="2">Isochorismatase-like domain-containing protein</fullName>
    </recommendedName>
</protein>
<proteinExistence type="predicted"/>
<dbReference type="InterPro" id="IPR050272">
    <property type="entry name" value="Isochorismatase-like_hydrls"/>
</dbReference>
<dbReference type="GO" id="GO:0016787">
    <property type="term" value="F:hydrolase activity"/>
    <property type="evidence" value="ECO:0007669"/>
    <property type="project" value="UniProtKB-KW"/>
</dbReference>
<dbReference type="PANTHER" id="PTHR43540">
    <property type="entry name" value="PEROXYUREIDOACRYLATE/UREIDOACRYLATE AMIDOHYDROLASE-RELATED"/>
    <property type="match status" value="1"/>
</dbReference>
<reference evidence="3" key="1">
    <citation type="submission" date="2018-05" db="EMBL/GenBank/DDBJ databases">
        <authorList>
            <person name="Lanie J.A."/>
            <person name="Ng W.-L."/>
            <person name="Kazmierczak K.M."/>
            <person name="Andrzejewski T.M."/>
            <person name="Davidsen T.M."/>
            <person name="Wayne K.J."/>
            <person name="Tettelin H."/>
            <person name="Glass J.I."/>
            <person name="Rusch D."/>
            <person name="Podicherti R."/>
            <person name="Tsui H.-C.T."/>
            <person name="Winkler M.E."/>
        </authorList>
    </citation>
    <scope>NUCLEOTIDE SEQUENCE</scope>
</reference>
<dbReference type="SUPFAM" id="SSF52499">
    <property type="entry name" value="Isochorismatase-like hydrolases"/>
    <property type="match status" value="1"/>
</dbReference>
<dbReference type="AlphaFoldDB" id="A0A382NHQ6"/>
<accession>A0A382NHQ6</accession>
<organism evidence="3">
    <name type="scientific">marine metagenome</name>
    <dbReference type="NCBI Taxonomy" id="408172"/>
    <lineage>
        <taxon>unclassified sequences</taxon>
        <taxon>metagenomes</taxon>
        <taxon>ecological metagenomes</taxon>
    </lineage>
</organism>